<keyword evidence="4 8" id="KW-0812">Transmembrane</keyword>
<dbReference type="Pfam" id="PF00083">
    <property type="entry name" value="Sugar_tr"/>
    <property type="match status" value="1"/>
</dbReference>
<evidence type="ECO:0000256" key="5">
    <source>
        <dbReference type="ARBA" id="ARBA00022989"/>
    </source>
</evidence>
<comment type="caution">
    <text evidence="10">The sequence shown here is derived from an EMBL/GenBank/DDBJ whole genome shotgun (WGS) entry which is preliminary data.</text>
</comment>
<evidence type="ECO:0000256" key="8">
    <source>
        <dbReference type="SAM" id="Phobius"/>
    </source>
</evidence>
<evidence type="ECO:0000313" key="10">
    <source>
        <dbReference type="EMBL" id="KAL1583092.1"/>
    </source>
</evidence>
<evidence type="ECO:0000313" key="11">
    <source>
        <dbReference type="Proteomes" id="UP000803884"/>
    </source>
</evidence>
<dbReference type="GeneID" id="96009720"/>
<feature type="transmembrane region" description="Helical" evidence="8">
    <location>
        <begin position="51"/>
        <end position="72"/>
    </location>
</feature>
<evidence type="ECO:0000256" key="4">
    <source>
        <dbReference type="ARBA" id="ARBA00022692"/>
    </source>
</evidence>
<feature type="transmembrane region" description="Helical" evidence="8">
    <location>
        <begin position="79"/>
        <end position="97"/>
    </location>
</feature>
<comment type="similarity">
    <text evidence="2 7">Belongs to the major facilitator superfamily. Sugar transporter (TC 2.A.1.1) family.</text>
</comment>
<keyword evidence="5 8" id="KW-1133">Transmembrane helix</keyword>
<dbReference type="RefSeq" id="XP_069226199.1">
    <property type="nucleotide sequence ID" value="XM_069376882.1"/>
</dbReference>
<accession>A0AB34KDI4</accession>
<reference evidence="10 11" key="1">
    <citation type="journal article" date="2020" name="Microbiol. Resour. Announc.">
        <title>Draft Genome Sequence of a Cladosporium Species Isolated from the Mesophotic Ascidian Didemnum maculosum.</title>
        <authorList>
            <person name="Gioti A."/>
            <person name="Siaperas R."/>
            <person name="Nikolaivits E."/>
            <person name="Le Goff G."/>
            <person name="Ouazzani J."/>
            <person name="Kotoulas G."/>
            <person name="Topakas E."/>
        </authorList>
    </citation>
    <scope>NUCLEOTIDE SEQUENCE [LARGE SCALE GENOMIC DNA]</scope>
    <source>
        <strain evidence="10 11">TM138-S3</strain>
    </source>
</reference>
<dbReference type="InterPro" id="IPR050360">
    <property type="entry name" value="MFS_Sugar_Transporters"/>
</dbReference>
<dbReference type="GO" id="GO:0005351">
    <property type="term" value="F:carbohydrate:proton symporter activity"/>
    <property type="evidence" value="ECO:0007669"/>
    <property type="project" value="TreeGrafter"/>
</dbReference>
<dbReference type="PANTHER" id="PTHR48022:SF37">
    <property type="entry name" value="MAJOR FACILITATOR SUPERFAMILY (MFS) PROFILE DOMAIN-CONTAINING PROTEIN-RELATED"/>
    <property type="match status" value="1"/>
</dbReference>
<feature type="transmembrane region" description="Helical" evidence="8">
    <location>
        <begin position="137"/>
        <end position="158"/>
    </location>
</feature>
<keyword evidence="11" id="KW-1185">Reference proteome</keyword>
<keyword evidence="3 7" id="KW-0813">Transport</keyword>
<feature type="transmembrane region" description="Helical" evidence="8">
    <location>
        <begin position="103"/>
        <end position="125"/>
    </location>
</feature>
<keyword evidence="6 8" id="KW-0472">Membrane</keyword>
<feature type="transmembrane region" description="Helical" evidence="8">
    <location>
        <begin position="327"/>
        <end position="350"/>
    </location>
</feature>
<dbReference type="InterPro" id="IPR003663">
    <property type="entry name" value="Sugar/inositol_transpt"/>
</dbReference>
<feature type="transmembrane region" description="Helical" evidence="8">
    <location>
        <begin position="399"/>
        <end position="421"/>
    </location>
</feature>
<dbReference type="NCBIfam" id="TIGR00879">
    <property type="entry name" value="SP"/>
    <property type="match status" value="1"/>
</dbReference>
<gene>
    <name evidence="10" type="ORF">WHR41_08278</name>
</gene>
<evidence type="ECO:0000256" key="6">
    <source>
        <dbReference type="ARBA" id="ARBA00023136"/>
    </source>
</evidence>
<feature type="transmembrane region" description="Helical" evidence="8">
    <location>
        <begin position="262"/>
        <end position="283"/>
    </location>
</feature>
<dbReference type="InterPro" id="IPR036259">
    <property type="entry name" value="MFS_trans_sf"/>
</dbReference>
<organism evidence="10 11">
    <name type="scientific">Cladosporium halotolerans</name>
    <dbReference type="NCBI Taxonomy" id="1052096"/>
    <lineage>
        <taxon>Eukaryota</taxon>
        <taxon>Fungi</taxon>
        <taxon>Dikarya</taxon>
        <taxon>Ascomycota</taxon>
        <taxon>Pezizomycotina</taxon>
        <taxon>Dothideomycetes</taxon>
        <taxon>Dothideomycetidae</taxon>
        <taxon>Cladosporiales</taxon>
        <taxon>Cladosporiaceae</taxon>
        <taxon>Cladosporium</taxon>
    </lineage>
</organism>
<comment type="subcellular location">
    <subcellularLocation>
        <location evidence="1">Membrane</location>
        <topology evidence="1">Multi-pass membrane protein</topology>
    </subcellularLocation>
</comment>
<feature type="transmembrane region" description="Helical" evidence="8">
    <location>
        <begin position="427"/>
        <end position="446"/>
    </location>
</feature>
<evidence type="ECO:0000256" key="7">
    <source>
        <dbReference type="RuleBase" id="RU003346"/>
    </source>
</evidence>
<feature type="domain" description="Major facilitator superfamily (MFS) profile" evidence="9">
    <location>
        <begin position="12"/>
        <end position="452"/>
    </location>
</feature>
<evidence type="ECO:0000256" key="1">
    <source>
        <dbReference type="ARBA" id="ARBA00004141"/>
    </source>
</evidence>
<dbReference type="InterPro" id="IPR005829">
    <property type="entry name" value="Sugar_transporter_CS"/>
</dbReference>
<evidence type="ECO:0000256" key="3">
    <source>
        <dbReference type="ARBA" id="ARBA00022448"/>
    </source>
</evidence>
<sequence length="502" mass="55294">MVFPPKVYQFLVSVFASVGSILYGYDLGVIAGVVASPDFKARFMPTTSEEGAVVSVFTGGAFFGAMFAGPAGDYLGRRLTILLGAIVFCVGGALQTAAQNLHYLYAGRVIAGLGVGFLVMIIPLYQAEISHPSIRGSVTALQQFMLGIGALVAAWTTYGCNRNFADDSALQWRVSLGIQIVPAGILALLIMLFPESPRWLIDHGKPDAGLRTLAKLHAHGNEADTWVQAEYEQIRDSIVHEHENAAQSYTELFTNKSSFRRLLLVCAIQASVQMTGVSAIQYYSPTIFGQIGIDTNNTLKYQGISSVLALLAQMVCIVVIDKVGRRWWMIGGNLTNCLFFIIATIMLAVFPPGSTNNSSASWAFIVVTWLYNVSFSATNGPLSWIVPAEVFDTRTRAKGVSIGVMVSFAFNTMIGQVTPIAMGRIGWRFYLLFVVCNFTNALYFWAFQPETKRRPLEEMNYLFTNAPLFVPTMDMKDFAIDIENRVHEIEEKQDEVARHESI</sequence>
<dbReference type="PROSITE" id="PS00217">
    <property type="entry name" value="SUGAR_TRANSPORT_2"/>
    <property type="match status" value="1"/>
</dbReference>
<dbReference type="SUPFAM" id="SSF103473">
    <property type="entry name" value="MFS general substrate transporter"/>
    <property type="match status" value="1"/>
</dbReference>
<dbReference type="PROSITE" id="PS50850">
    <property type="entry name" value="MFS"/>
    <property type="match status" value="1"/>
</dbReference>
<name>A0AB34KDI4_9PEZI</name>
<evidence type="ECO:0000256" key="2">
    <source>
        <dbReference type="ARBA" id="ARBA00010992"/>
    </source>
</evidence>
<dbReference type="AlphaFoldDB" id="A0AB34KDI4"/>
<dbReference type="EMBL" id="JAAQHG020000039">
    <property type="protein sequence ID" value="KAL1583092.1"/>
    <property type="molecule type" value="Genomic_DNA"/>
</dbReference>
<dbReference type="Gene3D" id="1.20.1250.20">
    <property type="entry name" value="MFS general substrate transporter like domains"/>
    <property type="match status" value="1"/>
</dbReference>
<dbReference type="FunFam" id="1.20.1250.20:FF:000090">
    <property type="entry name" value="MFS sugar transporter, putative"/>
    <property type="match status" value="1"/>
</dbReference>
<dbReference type="InterPro" id="IPR020846">
    <property type="entry name" value="MFS_dom"/>
</dbReference>
<protein>
    <recommendedName>
        <fullName evidence="9">Major facilitator superfamily (MFS) profile domain-containing protein</fullName>
    </recommendedName>
</protein>
<dbReference type="GO" id="GO:0016020">
    <property type="term" value="C:membrane"/>
    <property type="evidence" value="ECO:0007669"/>
    <property type="project" value="UniProtKB-SubCell"/>
</dbReference>
<feature type="transmembrane region" description="Helical" evidence="8">
    <location>
        <begin position="303"/>
        <end position="320"/>
    </location>
</feature>
<dbReference type="PANTHER" id="PTHR48022">
    <property type="entry name" value="PLASTIDIC GLUCOSE TRANSPORTER 4"/>
    <property type="match status" value="1"/>
</dbReference>
<dbReference type="Proteomes" id="UP000803884">
    <property type="component" value="Unassembled WGS sequence"/>
</dbReference>
<feature type="transmembrane region" description="Helical" evidence="8">
    <location>
        <begin position="170"/>
        <end position="193"/>
    </location>
</feature>
<evidence type="ECO:0000259" key="9">
    <source>
        <dbReference type="PROSITE" id="PS50850"/>
    </source>
</evidence>
<dbReference type="PRINTS" id="PR00171">
    <property type="entry name" value="SUGRTRNSPORT"/>
</dbReference>
<proteinExistence type="inferred from homology"/>
<feature type="transmembrane region" description="Helical" evidence="8">
    <location>
        <begin position="7"/>
        <end position="31"/>
    </location>
</feature>
<dbReference type="InterPro" id="IPR005828">
    <property type="entry name" value="MFS_sugar_transport-like"/>
</dbReference>
<feature type="transmembrane region" description="Helical" evidence="8">
    <location>
        <begin position="362"/>
        <end position="387"/>
    </location>
</feature>